<proteinExistence type="predicted"/>
<dbReference type="EMBL" id="JBHTKJ010000012">
    <property type="protein sequence ID" value="MFD1037850.1"/>
    <property type="molecule type" value="Genomic_DNA"/>
</dbReference>
<reference evidence="2" key="1">
    <citation type="journal article" date="2019" name="Int. J. Syst. Evol. Microbiol.">
        <title>The Global Catalogue of Microorganisms (GCM) 10K type strain sequencing project: providing services to taxonomists for standard genome sequencing and annotation.</title>
        <authorList>
            <consortium name="The Broad Institute Genomics Platform"/>
            <consortium name="The Broad Institute Genome Sequencing Center for Infectious Disease"/>
            <person name="Wu L."/>
            <person name="Ma J."/>
        </authorList>
    </citation>
    <scope>NUCLEOTIDE SEQUENCE [LARGE SCALE GENOMIC DNA]</scope>
    <source>
        <strain evidence="2">CCUG 56754</strain>
    </source>
</reference>
<sequence>MKNQDQLKKQIKNILDETNSSAVLNDVMNNGFEQYPGQNERLTNTSQLSEQEQIVRRNTDGKTWITRRNE</sequence>
<dbReference type="RefSeq" id="WP_390360292.1">
    <property type="nucleotide sequence ID" value="NZ_JBHTKJ010000012.1"/>
</dbReference>
<evidence type="ECO:0000313" key="2">
    <source>
        <dbReference type="Proteomes" id="UP001597040"/>
    </source>
</evidence>
<protein>
    <submittedName>
        <fullName evidence="1">Uncharacterized protein</fullName>
    </submittedName>
</protein>
<accession>A0ABW3LIT7</accession>
<gene>
    <name evidence="1" type="ORF">ACFQ3N_05445</name>
</gene>
<comment type="caution">
    <text evidence="1">The sequence shown here is derived from an EMBL/GenBank/DDBJ whole genome shotgun (WGS) entry which is preliminary data.</text>
</comment>
<organism evidence="1 2">
    <name type="scientific">Virgibacillus byunsanensis</name>
    <dbReference type="NCBI Taxonomy" id="570945"/>
    <lineage>
        <taxon>Bacteria</taxon>
        <taxon>Bacillati</taxon>
        <taxon>Bacillota</taxon>
        <taxon>Bacilli</taxon>
        <taxon>Bacillales</taxon>
        <taxon>Bacillaceae</taxon>
        <taxon>Virgibacillus</taxon>
    </lineage>
</organism>
<evidence type="ECO:0000313" key="1">
    <source>
        <dbReference type="EMBL" id="MFD1037850.1"/>
    </source>
</evidence>
<keyword evidence="2" id="KW-1185">Reference proteome</keyword>
<dbReference type="Proteomes" id="UP001597040">
    <property type="component" value="Unassembled WGS sequence"/>
</dbReference>
<name>A0ABW3LIT7_9BACI</name>